<dbReference type="GeneID" id="87480236"/>
<dbReference type="EMBL" id="CP074676">
    <property type="protein sequence ID" value="QVL20554.1"/>
    <property type="molecule type" value="Genomic_DNA"/>
</dbReference>
<dbReference type="Proteomes" id="UP000678154">
    <property type="component" value="Chromosome"/>
</dbReference>
<accession>A0ABX8DW88</accession>
<evidence type="ECO:0000313" key="2">
    <source>
        <dbReference type="EMBL" id="QVL20554.1"/>
    </source>
</evidence>
<reference evidence="2 3" key="1">
    <citation type="journal article" date="2016" name="J. Hazard. Mater.">
        <title>A newly isolated Pseudomonas putida S-1 strain for batch-mode-propanethiol degradation and continuous treatment of propanethiol-containing waste gas.</title>
        <authorList>
            <person name="Chen D.Z."/>
            <person name="Sun Y.M."/>
            <person name="Han L.M."/>
            <person name="Chen J."/>
            <person name="Ye J.X."/>
            <person name="Chen J.M."/>
        </authorList>
    </citation>
    <scope>NUCLEOTIDE SEQUENCE [LARGE SCALE GENOMIC DNA]</scope>
    <source>
        <strain evidence="2 3">S-1</strain>
    </source>
</reference>
<name>A0ABX8DW88_9PSED</name>
<proteinExistence type="predicted"/>
<sequence>MPKHKTQQSRGFAALASDGNARKAATDFRQTPAKRQLPGSGNPTLRPFGVKF</sequence>
<feature type="region of interest" description="Disordered" evidence="1">
    <location>
        <begin position="1"/>
        <end position="52"/>
    </location>
</feature>
<keyword evidence="3" id="KW-1185">Reference proteome</keyword>
<evidence type="ECO:0000313" key="3">
    <source>
        <dbReference type="Proteomes" id="UP000678154"/>
    </source>
</evidence>
<protein>
    <submittedName>
        <fullName evidence="2">Uncharacterized protein</fullName>
    </submittedName>
</protein>
<dbReference type="RefSeq" id="WP_156326233.1">
    <property type="nucleotide sequence ID" value="NZ_BQHH01000024.1"/>
</dbReference>
<gene>
    <name evidence="2" type="ORF">KH389_08275</name>
</gene>
<evidence type="ECO:0000256" key="1">
    <source>
        <dbReference type="SAM" id="MobiDB-lite"/>
    </source>
</evidence>
<organism evidence="2 3">
    <name type="scientific">Pseudomonas qingdaonensis</name>
    <dbReference type="NCBI Taxonomy" id="2056231"/>
    <lineage>
        <taxon>Bacteria</taxon>
        <taxon>Pseudomonadati</taxon>
        <taxon>Pseudomonadota</taxon>
        <taxon>Gammaproteobacteria</taxon>
        <taxon>Pseudomonadales</taxon>
        <taxon>Pseudomonadaceae</taxon>
        <taxon>Pseudomonas</taxon>
    </lineage>
</organism>